<organism evidence="1 2">
    <name type="scientific">Nesidiocoris tenuis</name>
    <dbReference type="NCBI Taxonomy" id="355587"/>
    <lineage>
        <taxon>Eukaryota</taxon>
        <taxon>Metazoa</taxon>
        <taxon>Ecdysozoa</taxon>
        <taxon>Arthropoda</taxon>
        <taxon>Hexapoda</taxon>
        <taxon>Insecta</taxon>
        <taxon>Pterygota</taxon>
        <taxon>Neoptera</taxon>
        <taxon>Paraneoptera</taxon>
        <taxon>Hemiptera</taxon>
        <taxon>Heteroptera</taxon>
        <taxon>Panheteroptera</taxon>
        <taxon>Cimicomorpha</taxon>
        <taxon>Miridae</taxon>
        <taxon>Dicyphina</taxon>
        <taxon>Nesidiocoris</taxon>
    </lineage>
</organism>
<evidence type="ECO:0000313" key="1">
    <source>
        <dbReference type="EMBL" id="CAB0003586.1"/>
    </source>
</evidence>
<accession>A0A6H5GIJ4</accession>
<reference evidence="1 2" key="1">
    <citation type="submission" date="2020-02" db="EMBL/GenBank/DDBJ databases">
        <authorList>
            <person name="Ferguson B K."/>
        </authorList>
    </citation>
    <scope>NUCLEOTIDE SEQUENCE [LARGE SCALE GENOMIC DNA]</scope>
</reference>
<name>A0A6H5GIJ4_9HEMI</name>
<dbReference type="AlphaFoldDB" id="A0A6H5GIJ4"/>
<protein>
    <submittedName>
        <fullName evidence="1">Uncharacterized protein</fullName>
    </submittedName>
</protein>
<dbReference type="EMBL" id="CADCXU010013532">
    <property type="protein sequence ID" value="CAB0003586.1"/>
    <property type="molecule type" value="Genomic_DNA"/>
</dbReference>
<dbReference type="Proteomes" id="UP000479000">
    <property type="component" value="Unassembled WGS sequence"/>
</dbReference>
<keyword evidence="2" id="KW-1185">Reference proteome</keyword>
<feature type="non-terminal residue" evidence="1">
    <location>
        <position position="73"/>
    </location>
</feature>
<gene>
    <name evidence="1" type="ORF">NTEN_LOCUS9103</name>
</gene>
<evidence type="ECO:0000313" key="2">
    <source>
        <dbReference type="Proteomes" id="UP000479000"/>
    </source>
</evidence>
<proteinExistence type="predicted"/>
<sequence length="73" mass="8214">MFDLPLWCKKTPSQGTNWISNGKRQKGTASTINVGRQSAITSLQPIDERHVIESCGKYLVKKPVRPKALKKFT</sequence>